<dbReference type="OrthoDB" id="6534631at2"/>
<dbReference type="PATRIC" id="fig|1656095.3.peg.3416"/>
<dbReference type="InterPro" id="IPR038765">
    <property type="entry name" value="Papain-like_cys_pep_sf"/>
</dbReference>
<sequence>MHFRRGVLGVLVLLIVALTGCAVDIGQDPLAPSSTRTISVRQFSSAPGQTLRVIDETQLRTGDLLFSSSIGLTSLGIRFFSASAVSHVALYTGEGHVAEAVGAGVHIITLKEAMAHSDKLFALRMPGLTEKEAKLISQFATDKSGSRYNFSGIAGMAPFMLTSKLCSLTPFSSDFRHQCLATLANVQLAPPERPANNRYFCSEFVTAAYAYAGHPLTSAASGWVSPADLLHMREGDVTSLKPLHRLRYVGHLKKGIYLSVRSYFQ</sequence>
<dbReference type="EMBL" id="LFEJ01000012">
    <property type="protein sequence ID" value="KMV35022.1"/>
    <property type="molecule type" value="Genomic_DNA"/>
</dbReference>
<evidence type="ECO:0008006" key="3">
    <source>
        <dbReference type="Google" id="ProtNLM"/>
    </source>
</evidence>
<dbReference type="SUPFAM" id="SSF54001">
    <property type="entry name" value="Cysteine proteinases"/>
    <property type="match status" value="1"/>
</dbReference>
<dbReference type="Pfam" id="PF05708">
    <property type="entry name" value="Peptidase_C92"/>
    <property type="match status" value="1"/>
</dbReference>
<proteinExistence type="predicted"/>
<reference evidence="1 2" key="1">
    <citation type="submission" date="2015-06" db="EMBL/GenBank/DDBJ databases">
        <title>Genome sequencing of Cronobacter sp. strain DJ34 isolated from petroleum contaminated sludge of Duliajan Oil Fields, Assam, India.</title>
        <authorList>
            <person name="Pal S."/>
            <person name="Banerjee T.D."/>
            <person name="Roy A."/>
            <person name="Sar P."/>
            <person name="Kazy S.K."/>
        </authorList>
    </citation>
    <scope>NUCLEOTIDE SEQUENCE [LARGE SCALE GENOMIC DNA]</scope>
    <source>
        <strain evidence="1 2">DJ34</strain>
    </source>
</reference>
<name>A0A0J8VPX6_9ENTR</name>
<dbReference type="STRING" id="1121863.GCA_000621185_02030"/>
<comment type="caution">
    <text evidence="1">The sequence shown here is derived from an EMBL/GenBank/DDBJ whole genome shotgun (WGS) entry which is preliminary data.</text>
</comment>
<dbReference type="NCBIfam" id="NF008552">
    <property type="entry name" value="PRK11479.1"/>
    <property type="match status" value="1"/>
</dbReference>
<evidence type="ECO:0000313" key="1">
    <source>
        <dbReference type="EMBL" id="KMV35022.1"/>
    </source>
</evidence>
<dbReference type="Gene3D" id="3.90.1720.10">
    <property type="entry name" value="endopeptidase domain like (from Nostoc punctiforme)"/>
    <property type="match status" value="1"/>
</dbReference>
<dbReference type="InterPro" id="IPR024453">
    <property type="entry name" value="Peptidase_C92"/>
</dbReference>
<protein>
    <recommendedName>
        <fullName evidence="3">Lipoprotein</fullName>
    </recommendedName>
</protein>
<dbReference type="PROSITE" id="PS51257">
    <property type="entry name" value="PROKAR_LIPOPROTEIN"/>
    <property type="match status" value="1"/>
</dbReference>
<gene>
    <name evidence="1" type="ORF">ACH50_07180</name>
</gene>
<keyword evidence="2" id="KW-1185">Reference proteome</keyword>
<dbReference type="Proteomes" id="UP000037315">
    <property type="component" value="Unassembled WGS sequence"/>
</dbReference>
<dbReference type="AlphaFoldDB" id="A0A0J8VPX6"/>
<organism evidence="1 2">
    <name type="scientific">Franconibacter pulveris</name>
    <dbReference type="NCBI Taxonomy" id="435910"/>
    <lineage>
        <taxon>Bacteria</taxon>
        <taxon>Pseudomonadati</taxon>
        <taxon>Pseudomonadota</taxon>
        <taxon>Gammaproteobacteria</taxon>
        <taxon>Enterobacterales</taxon>
        <taxon>Enterobacteriaceae</taxon>
        <taxon>Franconibacter</taxon>
    </lineage>
</organism>
<accession>A0A0J8VPX6</accession>
<evidence type="ECO:0000313" key="2">
    <source>
        <dbReference type="Proteomes" id="UP000037315"/>
    </source>
</evidence>
<dbReference type="RefSeq" id="WP_048887682.1">
    <property type="nucleotide sequence ID" value="NZ_LFEJ01000012.1"/>
</dbReference>